<dbReference type="Proteomes" id="UP001642487">
    <property type="component" value="Chromosome 6"/>
</dbReference>
<protein>
    <submittedName>
        <fullName evidence="1">Uncharacterized protein</fullName>
    </submittedName>
</protein>
<organism evidence="1 2">
    <name type="scientific">Citrullus colocynthis</name>
    <name type="common">colocynth</name>
    <dbReference type="NCBI Taxonomy" id="252529"/>
    <lineage>
        <taxon>Eukaryota</taxon>
        <taxon>Viridiplantae</taxon>
        <taxon>Streptophyta</taxon>
        <taxon>Embryophyta</taxon>
        <taxon>Tracheophyta</taxon>
        <taxon>Spermatophyta</taxon>
        <taxon>Magnoliopsida</taxon>
        <taxon>eudicotyledons</taxon>
        <taxon>Gunneridae</taxon>
        <taxon>Pentapetalae</taxon>
        <taxon>rosids</taxon>
        <taxon>fabids</taxon>
        <taxon>Cucurbitales</taxon>
        <taxon>Cucurbitaceae</taxon>
        <taxon>Benincaseae</taxon>
        <taxon>Citrullus</taxon>
    </lineage>
</organism>
<dbReference type="EMBL" id="OZ021740">
    <property type="protein sequence ID" value="CAK9323585.1"/>
    <property type="molecule type" value="Genomic_DNA"/>
</dbReference>
<keyword evidence="2" id="KW-1185">Reference proteome</keyword>
<name>A0ABP0YXY1_9ROSI</name>
<gene>
    <name evidence="1" type="ORF">CITCOLO1_LOCUS15774</name>
</gene>
<evidence type="ECO:0000313" key="1">
    <source>
        <dbReference type="EMBL" id="CAK9323585.1"/>
    </source>
</evidence>
<proteinExistence type="predicted"/>
<sequence length="97" mass="11052">MQLCLLQDEVMSNSILKKKKEKKKNLNVVVEACILQTTSGSIPTTSRFHFFAGNRMEQLFNLCNTFSTGFVLCKKIASVYLEITVPRLVEILVFPEH</sequence>
<reference evidence="1 2" key="1">
    <citation type="submission" date="2024-03" db="EMBL/GenBank/DDBJ databases">
        <authorList>
            <person name="Gkanogiannis A."/>
            <person name="Becerra Lopez-Lavalle L."/>
        </authorList>
    </citation>
    <scope>NUCLEOTIDE SEQUENCE [LARGE SCALE GENOMIC DNA]</scope>
</reference>
<evidence type="ECO:0000313" key="2">
    <source>
        <dbReference type="Proteomes" id="UP001642487"/>
    </source>
</evidence>
<accession>A0ABP0YXY1</accession>